<feature type="transmembrane region" description="Helical" evidence="8">
    <location>
        <begin position="463"/>
        <end position="496"/>
    </location>
</feature>
<dbReference type="Pfam" id="PF04138">
    <property type="entry name" value="GtrA_DPMS_TM"/>
    <property type="match status" value="1"/>
</dbReference>
<dbReference type="PANTHER" id="PTHR43398">
    <property type="entry name" value="DOLICHOL-PHOSPHATE MANNOSYLTRANSFERASE SUBUNIT 1"/>
    <property type="match status" value="1"/>
</dbReference>
<feature type="transmembrane region" description="Helical" evidence="8">
    <location>
        <begin position="701"/>
        <end position="722"/>
    </location>
</feature>
<dbReference type="Pfam" id="PF13231">
    <property type="entry name" value="PMT_2"/>
    <property type="match status" value="1"/>
</dbReference>
<evidence type="ECO:0000313" key="13">
    <source>
        <dbReference type="Proteomes" id="UP000199533"/>
    </source>
</evidence>
<keyword evidence="5 8" id="KW-0812">Transmembrane</keyword>
<name>A0A1I4FUP7_9PROT</name>
<feature type="domain" description="Glycosyltransferase 2-like" evidence="9">
    <location>
        <begin position="5"/>
        <end position="166"/>
    </location>
</feature>
<feature type="transmembrane region" description="Helical" evidence="8">
    <location>
        <begin position="662"/>
        <end position="680"/>
    </location>
</feature>
<dbReference type="AlphaFoldDB" id="A0A1I4FUP7"/>
<dbReference type="SUPFAM" id="SSF53448">
    <property type="entry name" value="Nucleotide-diphospho-sugar transferases"/>
    <property type="match status" value="1"/>
</dbReference>
<dbReference type="InterPro" id="IPR039528">
    <property type="entry name" value="DPM1-like"/>
</dbReference>
<dbReference type="Proteomes" id="UP000199533">
    <property type="component" value="Unassembled WGS sequence"/>
</dbReference>
<comment type="subcellular location">
    <subcellularLocation>
        <location evidence="1">Membrane</location>
        <topology evidence="1">Multi-pass membrane protein</topology>
    </subcellularLocation>
</comment>
<dbReference type="GO" id="GO:0035269">
    <property type="term" value="P:protein O-linked glycosylation via mannose"/>
    <property type="evidence" value="ECO:0007669"/>
    <property type="project" value="TreeGrafter"/>
</dbReference>
<keyword evidence="7 8" id="KW-0472">Membrane</keyword>
<dbReference type="InterPro" id="IPR029044">
    <property type="entry name" value="Nucleotide-diphossugar_trans"/>
</dbReference>
<dbReference type="GO" id="GO:0006506">
    <property type="term" value="P:GPI anchor biosynthetic process"/>
    <property type="evidence" value="ECO:0007669"/>
    <property type="project" value="TreeGrafter"/>
</dbReference>
<dbReference type="InterPro" id="IPR038731">
    <property type="entry name" value="RgtA/B/C-like"/>
</dbReference>
<evidence type="ECO:0000256" key="8">
    <source>
        <dbReference type="SAM" id="Phobius"/>
    </source>
</evidence>
<dbReference type="GO" id="GO:0016020">
    <property type="term" value="C:membrane"/>
    <property type="evidence" value="ECO:0007669"/>
    <property type="project" value="UniProtKB-SubCell"/>
</dbReference>
<feature type="transmembrane region" description="Helical" evidence="8">
    <location>
        <begin position="508"/>
        <end position="541"/>
    </location>
</feature>
<feature type="transmembrane region" description="Helical" evidence="8">
    <location>
        <begin position="365"/>
        <end position="386"/>
    </location>
</feature>
<dbReference type="Gene3D" id="3.90.550.10">
    <property type="entry name" value="Spore Coat Polysaccharide Biosynthesis Protein SpsA, Chain A"/>
    <property type="match status" value="1"/>
</dbReference>
<dbReference type="GO" id="GO:0000271">
    <property type="term" value="P:polysaccharide biosynthetic process"/>
    <property type="evidence" value="ECO:0007669"/>
    <property type="project" value="InterPro"/>
</dbReference>
<feature type="domain" description="GtrA/DPMS transmembrane" evidence="10">
    <location>
        <begin position="236"/>
        <end position="352"/>
    </location>
</feature>
<feature type="transmembrane region" description="Helical" evidence="8">
    <location>
        <begin position="330"/>
        <end position="353"/>
    </location>
</feature>
<sequence>MTQFSIVVPTLNESENIDLLLTRIFALNIPFDKFEVIFVDDGSNDGTPEKIRTWQKYSNIHLIERHGKPDLATSILQGAGAARSDIIVVMDADLSHPHEQLNALVTPILKDQYDVVIGSRYIKGGRTLDWPFYRRLLSRVGGWLARPFCDVSDATSGFFAFRRELAATVSEQAHGYKILLEILMANDSTLRIKEIPICFRDRAYGTSKLSFPHQLAYLQRLLTLAGGKVSRNTAGRFAIVGLLGVVVDTLVFQWMISRDAGLALAHFVSFFFAVSVNYALNSKWAFNEHHTGHLQWLQFSRFLIVGALALLLRGGVLALFVYVGHVPPSLAIFPAIIATAFINYLGSAFYVFPAEKNPPSSNMRWRVAALGVVLFCILLRLIYLGLAQLIPDEAYYWQYAQHMDLSFYDHPPMVAWLIWMGTAILGNNEAGVRVGAFICSLIAMGYLYAYAKNLHDKATALRTLMIFSVLPLGFASGFFMTPDAPLVAAWIATLYFMERALVADQRSAWLGMGVAFGLGLLSKYTLSLLGLAALVFVIIDAGARRWIWRSHPYLAVTLALIIFSPVLIWNFQHEWVSFMFQSTRHVSNDGQFSVHYLLIYIMILLTPVGFVAAMQILFSRNYRDMGVSQHMLKDRKRLFVQIVTGVPFFIFLVFSIFDHPKFHWTGPVWLAVLPTIAWMIGQTGNLEKFTKWLQKAWRPTIGACMFAYALILHYVVLGIPGAPYHLFTEHYFWRETTREVEQIVEEVRQLTGQEPVIVGMSKWSIASSLYFYNHARGNLDIRSRNLFGDSGAMYNFWFPAQYPINRPIIQVGMKPVHLEQIREGDNLKQMLIHPDEIKYRNIYRNGIFLRQIYYRISAGLH</sequence>
<comment type="similarity">
    <text evidence="2">Belongs to the glycosyltransferase 2 family.</text>
</comment>
<evidence type="ECO:0000256" key="1">
    <source>
        <dbReference type="ARBA" id="ARBA00004141"/>
    </source>
</evidence>
<evidence type="ECO:0000256" key="7">
    <source>
        <dbReference type="ARBA" id="ARBA00023136"/>
    </source>
</evidence>
<dbReference type="CDD" id="cd06442">
    <property type="entry name" value="DPM1_like"/>
    <property type="match status" value="1"/>
</dbReference>
<dbReference type="InterPro" id="IPR001173">
    <property type="entry name" value="Glyco_trans_2-like"/>
</dbReference>
<organism evidence="12 13">
    <name type="scientific">Nitrosomonas aestuarii</name>
    <dbReference type="NCBI Taxonomy" id="52441"/>
    <lineage>
        <taxon>Bacteria</taxon>
        <taxon>Pseudomonadati</taxon>
        <taxon>Pseudomonadota</taxon>
        <taxon>Betaproteobacteria</taxon>
        <taxon>Nitrosomonadales</taxon>
        <taxon>Nitrosomonadaceae</taxon>
        <taxon>Nitrosomonas</taxon>
    </lineage>
</organism>
<feature type="transmembrane region" description="Helical" evidence="8">
    <location>
        <begin position="553"/>
        <end position="572"/>
    </location>
</feature>
<evidence type="ECO:0000256" key="5">
    <source>
        <dbReference type="ARBA" id="ARBA00022692"/>
    </source>
</evidence>
<feature type="transmembrane region" description="Helical" evidence="8">
    <location>
        <begin position="430"/>
        <end position="451"/>
    </location>
</feature>
<evidence type="ECO:0000259" key="11">
    <source>
        <dbReference type="Pfam" id="PF13231"/>
    </source>
</evidence>
<dbReference type="RefSeq" id="WP_090702737.1">
    <property type="nucleotide sequence ID" value="NZ_FOSP01000043.1"/>
</dbReference>
<protein>
    <submittedName>
        <fullName evidence="12">Dolichol-phosphate mannosyltransferase</fullName>
    </submittedName>
</protein>
<accession>A0A1I4FUP7</accession>
<feature type="transmembrane region" description="Helical" evidence="8">
    <location>
        <begin position="592"/>
        <end position="618"/>
    </location>
</feature>
<dbReference type="GO" id="GO:0006488">
    <property type="term" value="P:dolichol-linked oligosaccharide biosynthetic process"/>
    <property type="evidence" value="ECO:0007669"/>
    <property type="project" value="TreeGrafter"/>
</dbReference>
<dbReference type="STRING" id="52441.SAMN05216302_104312"/>
<proteinExistence type="inferred from homology"/>
<feature type="transmembrane region" description="Helical" evidence="8">
    <location>
        <begin position="638"/>
        <end position="656"/>
    </location>
</feature>
<feature type="transmembrane region" description="Helical" evidence="8">
    <location>
        <begin position="237"/>
        <end position="256"/>
    </location>
</feature>
<evidence type="ECO:0000256" key="6">
    <source>
        <dbReference type="ARBA" id="ARBA00022989"/>
    </source>
</evidence>
<keyword evidence="13" id="KW-1185">Reference proteome</keyword>
<keyword evidence="4 12" id="KW-0808">Transferase</keyword>
<evidence type="ECO:0000259" key="9">
    <source>
        <dbReference type="Pfam" id="PF00535"/>
    </source>
</evidence>
<evidence type="ECO:0000259" key="10">
    <source>
        <dbReference type="Pfam" id="PF04138"/>
    </source>
</evidence>
<evidence type="ECO:0000313" key="12">
    <source>
        <dbReference type="EMBL" id="SFL21588.1"/>
    </source>
</evidence>
<gene>
    <name evidence="12" type="ORF">SAMN05216302_104312</name>
</gene>
<feature type="transmembrane region" description="Helical" evidence="8">
    <location>
        <begin position="262"/>
        <end position="281"/>
    </location>
</feature>
<dbReference type="Pfam" id="PF00535">
    <property type="entry name" value="Glycos_transf_2"/>
    <property type="match status" value="1"/>
</dbReference>
<dbReference type="GO" id="GO:0004582">
    <property type="term" value="F:dolichyl-phosphate beta-D-mannosyltransferase activity"/>
    <property type="evidence" value="ECO:0007669"/>
    <property type="project" value="InterPro"/>
</dbReference>
<evidence type="ECO:0000256" key="4">
    <source>
        <dbReference type="ARBA" id="ARBA00022679"/>
    </source>
</evidence>
<dbReference type="InterPro" id="IPR007267">
    <property type="entry name" value="GtrA_DPMS_TM"/>
</dbReference>
<evidence type="ECO:0000256" key="2">
    <source>
        <dbReference type="ARBA" id="ARBA00006739"/>
    </source>
</evidence>
<feature type="domain" description="Glycosyltransferase RgtA/B/C/D-like" evidence="11">
    <location>
        <begin position="409"/>
        <end position="569"/>
    </location>
</feature>
<keyword evidence="3 12" id="KW-0328">Glycosyltransferase</keyword>
<dbReference type="EMBL" id="FOSP01000043">
    <property type="protein sequence ID" value="SFL21588.1"/>
    <property type="molecule type" value="Genomic_DNA"/>
</dbReference>
<feature type="transmembrane region" description="Helical" evidence="8">
    <location>
        <begin position="302"/>
        <end position="324"/>
    </location>
</feature>
<dbReference type="PANTHER" id="PTHR43398:SF1">
    <property type="entry name" value="DOLICHOL-PHOSPHATE MANNOSYLTRANSFERASE SUBUNIT 1"/>
    <property type="match status" value="1"/>
</dbReference>
<dbReference type="OrthoDB" id="8933800at2"/>
<reference evidence="13" key="1">
    <citation type="submission" date="2016-10" db="EMBL/GenBank/DDBJ databases">
        <authorList>
            <person name="Varghese N."/>
            <person name="Submissions S."/>
        </authorList>
    </citation>
    <scope>NUCLEOTIDE SEQUENCE [LARGE SCALE GENOMIC DNA]</scope>
    <source>
        <strain evidence="13">Nm69</strain>
    </source>
</reference>
<keyword evidence="6 8" id="KW-1133">Transmembrane helix</keyword>
<evidence type="ECO:0000256" key="3">
    <source>
        <dbReference type="ARBA" id="ARBA00022676"/>
    </source>
</evidence>